<feature type="coiled-coil region" evidence="5">
    <location>
        <begin position="107"/>
        <end position="134"/>
    </location>
</feature>
<dbReference type="InterPro" id="IPR045853">
    <property type="entry name" value="Pep_chain_release_fac_I_sf"/>
</dbReference>
<keyword evidence="4" id="KW-0496">Mitochondrion</keyword>
<evidence type="ECO:0000256" key="3">
    <source>
        <dbReference type="ARBA" id="ARBA00022946"/>
    </source>
</evidence>
<evidence type="ECO:0000259" key="6">
    <source>
        <dbReference type="Pfam" id="PF00472"/>
    </source>
</evidence>
<comment type="subcellular location">
    <subcellularLocation>
        <location evidence="1">Mitochondrion</location>
    </subcellularLocation>
</comment>
<dbReference type="Gene3D" id="3.30.160.20">
    <property type="match status" value="1"/>
</dbReference>
<dbReference type="Pfam" id="PF00472">
    <property type="entry name" value="RF-1"/>
    <property type="match status" value="1"/>
</dbReference>
<evidence type="ECO:0000256" key="4">
    <source>
        <dbReference type="ARBA" id="ARBA00023128"/>
    </source>
</evidence>
<dbReference type="PANTHER" id="PTHR46203">
    <property type="entry name" value="PROBABLE PEPTIDE CHAIN RELEASE FACTOR C12ORF65"/>
    <property type="match status" value="1"/>
</dbReference>
<dbReference type="SUPFAM" id="SSF75620">
    <property type="entry name" value="Release factor"/>
    <property type="match status" value="1"/>
</dbReference>
<accession>A0AAV4VKG7</accession>
<dbReference type="GO" id="GO:0005739">
    <property type="term" value="C:mitochondrion"/>
    <property type="evidence" value="ECO:0007669"/>
    <property type="project" value="UniProtKB-SubCell"/>
</dbReference>
<dbReference type="Proteomes" id="UP001054837">
    <property type="component" value="Unassembled WGS sequence"/>
</dbReference>
<evidence type="ECO:0000313" key="7">
    <source>
        <dbReference type="EMBL" id="GIY70366.1"/>
    </source>
</evidence>
<feature type="domain" description="Prokaryotic-type class I peptide chain release factors" evidence="6">
    <location>
        <begin position="35"/>
        <end position="134"/>
    </location>
</feature>
<evidence type="ECO:0000313" key="8">
    <source>
        <dbReference type="Proteomes" id="UP001054837"/>
    </source>
</evidence>
<dbReference type="PANTHER" id="PTHR46203:SF1">
    <property type="entry name" value="MITOCHONDRIAL TRANSLATION RELEASE FACTOR IN RESCUE"/>
    <property type="match status" value="1"/>
</dbReference>
<dbReference type="InterPro" id="IPR000352">
    <property type="entry name" value="Pep_chain_release_fac_I"/>
</dbReference>
<dbReference type="EMBL" id="BPLQ01013154">
    <property type="protein sequence ID" value="GIY70366.1"/>
    <property type="molecule type" value="Genomic_DNA"/>
</dbReference>
<gene>
    <name evidence="7" type="primary">C12orf65</name>
    <name evidence="7" type="ORF">CDAR_61901</name>
</gene>
<evidence type="ECO:0000256" key="2">
    <source>
        <dbReference type="ARBA" id="ARBA00010835"/>
    </source>
</evidence>
<evidence type="ECO:0000256" key="1">
    <source>
        <dbReference type="ARBA" id="ARBA00004173"/>
    </source>
</evidence>
<comment type="caution">
    <text evidence="7">The sequence shown here is derived from an EMBL/GenBank/DDBJ whole genome shotgun (WGS) entry which is preliminary data.</text>
</comment>
<keyword evidence="3" id="KW-0809">Transit peptide</keyword>
<organism evidence="7 8">
    <name type="scientific">Caerostris darwini</name>
    <dbReference type="NCBI Taxonomy" id="1538125"/>
    <lineage>
        <taxon>Eukaryota</taxon>
        <taxon>Metazoa</taxon>
        <taxon>Ecdysozoa</taxon>
        <taxon>Arthropoda</taxon>
        <taxon>Chelicerata</taxon>
        <taxon>Arachnida</taxon>
        <taxon>Araneae</taxon>
        <taxon>Araneomorphae</taxon>
        <taxon>Entelegynae</taxon>
        <taxon>Araneoidea</taxon>
        <taxon>Araneidae</taxon>
        <taxon>Caerostris</taxon>
    </lineage>
</organism>
<comment type="similarity">
    <text evidence="2">Belongs to the prokaryotic/mitochondrial release factor family.</text>
</comment>
<proteinExistence type="inferred from homology"/>
<name>A0AAV4VKG7_9ARAC</name>
<keyword evidence="5" id="KW-0175">Coiled coil</keyword>
<keyword evidence="8" id="KW-1185">Reference proteome</keyword>
<dbReference type="AlphaFoldDB" id="A0AAV4VKG7"/>
<dbReference type="InterPro" id="IPR052405">
    <property type="entry name" value="Mito_Transl_Release_Factor"/>
</dbReference>
<dbReference type="GO" id="GO:0003747">
    <property type="term" value="F:translation release factor activity"/>
    <property type="evidence" value="ECO:0007669"/>
    <property type="project" value="InterPro"/>
</dbReference>
<protein>
    <submittedName>
        <fullName evidence="7">Probable peptide chain release factor C12orf65, mitochondrial</fullName>
    </submittedName>
</protein>
<reference evidence="7 8" key="1">
    <citation type="submission" date="2021-06" db="EMBL/GenBank/DDBJ databases">
        <title>Caerostris darwini draft genome.</title>
        <authorList>
            <person name="Kono N."/>
            <person name="Arakawa K."/>
        </authorList>
    </citation>
    <scope>NUCLEOTIDE SEQUENCE [LARGE SCALE GENOMIC DNA]</scope>
</reference>
<evidence type="ECO:0000256" key="5">
    <source>
        <dbReference type="SAM" id="Coils"/>
    </source>
</evidence>
<sequence>MSLLRYCYTIKKQPIVTFLSFYKQKSTIDYSIFPKLDEKDVEEQFIQGHGPGGSNVNKSTNCVLLKHKPTGIVVKCHESRLLQENQKIARERLLNKLDEHYNNDMSVAAQKRRIEKAKQISRQLKSQKVRLLKKNFLESNSKNKS</sequence>